<name>A0A8J2RNU3_9CRUS</name>
<accession>A0A8J2RNU3</accession>
<organism evidence="1 2">
    <name type="scientific">Daphnia galeata</name>
    <dbReference type="NCBI Taxonomy" id="27404"/>
    <lineage>
        <taxon>Eukaryota</taxon>
        <taxon>Metazoa</taxon>
        <taxon>Ecdysozoa</taxon>
        <taxon>Arthropoda</taxon>
        <taxon>Crustacea</taxon>
        <taxon>Branchiopoda</taxon>
        <taxon>Diplostraca</taxon>
        <taxon>Cladocera</taxon>
        <taxon>Anomopoda</taxon>
        <taxon>Daphniidae</taxon>
        <taxon>Daphnia</taxon>
    </lineage>
</organism>
<proteinExistence type="predicted"/>
<dbReference type="AlphaFoldDB" id="A0A8J2RNU3"/>
<evidence type="ECO:0000313" key="2">
    <source>
        <dbReference type="Proteomes" id="UP000789390"/>
    </source>
</evidence>
<keyword evidence="2" id="KW-1185">Reference proteome</keyword>
<evidence type="ECO:0000313" key="1">
    <source>
        <dbReference type="EMBL" id="CAH0103664.1"/>
    </source>
</evidence>
<sequence>MDADRRVSPDLALRRSSLIHSHWREKEKRELEAVAPGSLATFSKKRRPRLCVSCCNRLAPTVGQTARCHRLDGL</sequence>
<protein>
    <submittedName>
        <fullName evidence="1">Uncharacterized protein</fullName>
    </submittedName>
</protein>
<reference evidence="1" key="1">
    <citation type="submission" date="2021-11" db="EMBL/GenBank/DDBJ databases">
        <authorList>
            <person name="Schell T."/>
        </authorList>
    </citation>
    <scope>NUCLEOTIDE SEQUENCE</scope>
    <source>
        <strain evidence="1">M5</strain>
    </source>
</reference>
<dbReference type="Proteomes" id="UP000789390">
    <property type="component" value="Unassembled WGS sequence"/>
</dbReference>
<comment type="caution">
    <text evidence="1">The sequence shown here is derived from an EMBL/GenBank/DDBJ whole genome shotgun (WGS) entry which is preliminary data.</text>
</comment>
<gene>
    <name evidence="1" type="ORF">DGAL_LOCUS6246</name>
</gene>
<dbReference type="EMBL" id="CAKKLH010000112">
    <property type="protein sequence ID" value="CAH0103664.1"/>
    <property type="molecule type" value="Genomic_DNA"/>
</dbReference>